<accession>A0ACA9PST9</accession>
<comment type="caution">
    <text evidence="1">The sequence shown here is derived from an EMBL/GenBank/DDBJ whole genome shotgun (WGS) entry which is preliminary data.</text>
</comment>
<evidence type="ECO:0000313" key="2">
    <source>
        <dbReference type="Proteomes" id="UP000789920"/>
    </source>
</evidence>
<organism evidence="1 2">
    <name type="scientific">Racocetra persica</name>
    <dbReference type="NCBI Taxonomy" id="160502"/>
    <lineage>
        <taxon>Eukaryota</taxon>
        <taxon>Fungi</taxon>
        <taxon>Fungi incertae sedis</taxon>
        <taxon>Mucoromycota</taxon>
        <taxon>Glomeromycotina</taxon>
        <taxon>Glomeromycetes</taxon>
        <taxon>Diversisporales</taxon>
        <taxon>Gigasporaceae</taxon>
        <taxon>Racocetra</taxon>
    </lineage>
</organism>
<keyword evidence="2" id="KW-1185">Reference proteome</keyword>
<proteinExistence type="predicted"/>
<sequence length="253" mass="29330">MTNIHIIPGELTTTDTIEPELHYGPYLRDCCLQPGFVCEGSGQSSSIMTSSSAASTSVYQTVFGTKTKIARLSYLGLEQPKTFQKLLKDITFRPFIVKIENLSIFVSSLGKITRSNHSVKQTGILRFISSDSLFAINHPITLQNLDKAYKTRFFHQQLMPDKCTLANWDNRIIMEYLFDLHLKKAVSKFSEEWYQVFQNWKQQKNNIIELYTHLSKIYGSNYEFQEREMRVWRVIFCATGCTKITPYNKQFSK</sequence>
<dbReference type="EMBL" id="CAJVQC010021773">
    <property type="protein sequence ID" value="CAG8715018.1"/>
    <property type="molecule type" value="Genomic_DNA"/>
</dbReference>
<name>A0ACA9PST9_9GLOM</name>
<protein>
    <submittedName>
        <fullName evidence="1">6656_t:CDS:1</fullName>
    </submittedName>
</protein>
<dbReference type="Proteomes" id="UP000789920">
    <property type="component" value="Unassembled WGS sequence"/>
</dbReference>
<feature type="non-terminal residue" evidence="1">
    <location>
        <position position="253"/>
    </location>
</feature>
<evidence type="ECO:0000313" key="1">
    <source>
        <dbReference type="EMBL" id="CAG8715018.1"/>
    </source>
</evidence>
<reference evidence="1" key="1">
    <citation type="submission" date="2021-06" db="EMBL/GenBank/DDBJ databases">
        <authorList>
            <person name="Kallberg Y."/>
            <person name="Tangrot J."/>
            <person name="Rosling A."/>
        </authorList>
    </citation>
    <scope>NUCLEOTIDE SEQUENCE</scope>
    <source>
        <strain evidence="1">MA461A</strain>
    </source>
</reference>
<gene>
    <name evidence="1" type="ORF">RPERSI_LOCUS10822</name>
</gene>